<dbReference type="AlphaFoldDB" id="A0A975BF64"/>
<organism evidence="1 2">
    <name type="scientific">Desulfonema magnum</name>
    <dbReference type="NCBI Taxonomy" id="45655"/>
    <lineage>
        <taxon>Bacteria</taxon>
        <taxon>Pseudomonadati</taxon>
        <taxon>Thermodesulfobacteriota</taxon>
        <taxon>Desulfobacteria</taxon>
        <taxon>Desulfobacterales</taxon>
        <taxon>Desulfococcaceae</taxon>
        <taxon>Desulfonema</taxon>
    </lineage>
</organism>
<sequence length="45" mass="5150">MAKKMAGSAFHTSEKISRKDTEKLRETLCLRVFVAKKRACPAFYT</sequence>
<dbReference type="KEGG" id="dmm:dnm_002550"/>
<dbReference type="EMBL" id="CP061800">
    <property type="protein sequence ID" value="QTA84261.1"/>
    <property type="molecule type" value="Genomic_DNA"/>
</dbReference>
<name>A0A975BF64_9BACT</name>
<dbReference type="Proteomes" id="UP000663722">
    <property type="component" value="Chromosome"/>
</dbReference>
<reference evidence="1" key="1">
    <citation type="journal article" date="2021" name="Microb. Physiol.">
        <title>Proteogenomic Insights into the Physiology of Marine, Sulfate-Reducing, Filamentous Desulfonema limicola and Desulfonema magnum.</title>
        <authorList>
            <person name="Schnaars V."/>
            <person name="Wohlbrand L."/>
            <person name="Scheve S."/>
            <person name="Hinrichs C."/>
            <person name="Reinhardt R."/>
            <person name="Rabus R."/>
        </authorList>
    </citation>
    <scope>NUCLEOTIDE SEQUENCE</scope>
    <source>
        <strain evidence="1">4be13</strain>
    </source>
</reference>
<protein>
    <submittedName>
        <fullName evidence="1">Uncharacterized protein</fullName>
    </submittedName>
</protein>
<evidence type="ECO:0000313" key="1">
    <source>
        <dbReference type="EMBL" id="QTA84261.1"/>
    </source>
</evidence>
<accession>A0A975BF64</accession>
<keyword evidence="2" id="KW-1185">Reference proteome</keyword>
<gene>
    <name evidence="1" type="ORF">dnm_002550</name>
</gene>
<proteinExistence type="predicted"/>
<evidence type="ECO:0000313" key="2">
    <source>
        <dbReference type="Proteomes" id="UP000663722"/>
    </source>
</evidence>